<gene>
    <name evidence="3" type="ORF">HC176_04200</name>
</gene>
<feature type="domain" description="Acyltransferase 3" evidence="2">
    <location>
        <begin position="12"/>
        <end position="353"/>
    </location>
</feature>
<keyword evidence="3" id="KW-0808">Transferase</keyword>
<feature type="transmembrane region" description="Helical" evidence="1">
    <location>
        <begin position="88"/>
        <end position="109"/>
    </location>
</feature>
<feature type="transmembrane region" description="Helical" evidence="1">
    <location>
        <begin position="308"/>
        <end position="328"/>
    </location>
</feature>
<feature type="transmembrane region" description="Helical" evidence="1">
    <location>
        <begin position="265"/>
        <end position="287"/>
    </location>
</feature>
<sequence>MRTLPPKKGYLYGLNTLRFIAAFFIIAKHIQHNQLTVGLPTLPKYAFLSKGGVSFFFTLSGFLITYIRLGEYDKHKTINLKKFFVNRFFRLAPVYYLVILAGVSLYTFVLPSLDVDFSGNFDPFIAFLFYFFFFPNVYNSFYHVGGILNITWSIGIQEQFYLYFLPFIKSKMKYIQIFLWLIIITSALIYILISIESVPLSKNIKKLIKNTLNLHFMGFGALMGYYLKRHKEKLLSLFIFSKKWPQFILAFLIVGWYSIKTYSPVLDAVLSLPLSLLFGWLIINVSSNPNNIIKIDYKILDWIGQRTYGIYMYHMFVIYAISFFFLKTSLFLNNLILYQITYYCLVLGITVFVASLSYKYFETPIIKWHKKRTGKKPEKRIITY</sequence>
<dbReference type="Proteomes" id="UP000760545">
    <property type="component" value="Unassembled WGS sequence"/>
</dbReference>
<evidence type="ECO:0000259" key="2">
    <source>
        <dbReference type="Pfam" id="PF01757"/>
    </source>
</evidence>
<dbReference type="GO" id="GO:0016746">
    <property type="term" value="F:acyltransferase activity"/>
    <property type="evidence" value="ECO:0007669"/>
    <property type="project" value="UniProtKB-KW"/>
</dbReference>
<protein>
    <submittedName>
        <fullName evidence="3">Acyltransferase</fullName>
    </submittedName>
</protein>
<accession>A0ABX1D8M1</accession>
<keyword evidence="1" id="KW-0472">Membrane</keyword>
<feature type="transmembrane region" description="Helical" evidence="1">
    <location>
        <begin position="47"/>
        <end position="67"/>
    </location>
</feature>
<feature type="transmembrane region" description="Helical" evidence="1">
    <location>
        <begin position="234"/>
        <end position="259"/>
    </location>
</feature>
<feature type="transmembrane region" description="Helical" evidence="1">
    <location>
        <begin position="340"/>
        <end position="361"/>
    </location>
</feature>
<dbReference type="InterPro" id="IPR050879">
    <property type="entry name" value="Acyltransferase_3"/>
</dbReference>
<evidence type="ECO:0000256" key="1">
    <source>
        <dbReference type="SAM" id="Phobius"/>
    </source>
</evidence>
<comment type="caution">
    <text evidence="3">The sequence shown here is derived from an EMBL/GenBank/DDBJ whole genome shotgun (WGS) entry which is preliminary data.</text>
</comment>
<proteinExistence type="predicted"/>
<feature type="transmembrane region" description="Helical" evidence="1">
    <location>
        <begin position="177"/>
        <end position="195"/>
    </location>
</feature>
<evidence type="ECO:0000313" key="3">
    <source>
        <dbReference type="EMBL" id="NJX14681.1"/>
    </source>
</evidence>
<keyword evidence="4" id="KW-1185">Reference proteome</keyword>
<organism evidence="3 4">
    <name type="scientific">Tamlana crocina</name>
    <dbReference type="NCBI Taxonomy" id="393006"/>
    <lineage>
        <taxon>Bacteria</taxon>
        <taxon>Pseudomonadati</taxon>
        <taxon>Bacteroidota</taxon>
        <taxon>Flavobacteriia</taxon>
        <taxon>Flavobacteriales</taxon>
        <taxon>Flavobacteriaceae</taxon>
        <taxon>Tamlana</taxon>
    </lineage>
</organism>
<keyword evidence="1" id="KW-1133">Transmembrane helix</keyword>
<dbReference type="PANTHER" id="PTHR23028:SF53">
    <property type="entry name" value="ACYL_TRANSF_3 DOMAIN-CONTAINING PROTEIN"/>
    <property type="match status" value="1"/>
</dbReference>
<feature type="transmembrane region" description="Helical" evidence="1">
    <location>
        <begin position="207"/>
        <end position="227"/>
    </location>
</feature>
<dbReference type="InterPro" id="IPR002656">
    <property type="entry name" value="Acyl_transf_3_dom"/>
</dbReference>
<keyword evidence="1" id="KW-0812">Transmembrane</keyword>
<keyword evidence="3" id="KW-0012">Acyltransferase</keyword>
<feature type="transmembrane region" description="Helical" evidence="1">
    <location>
        <begin position="121"/>
        <end position="138"/>
    </location>
</feature>
<feature type="transmembrane region" description="Helical" evidence="1">
    <location>
        <begin position="9"/>
        <end position="27"/>
    </location>
</feature>
<dbReference type="RefSeq" id="WP_167916928.1">
    <property type="nucleotide sequence ID" value="NZ_JAAVJS010000004.1"/>
</dbReference>
<dbReference type="EMBL" id="JAAVJS010000004">
    <property type="protein sequence ID" value="NJX14681.1"/>
    <property type="molecule type" value="Genomic_DNA"/>
</dbReference>
<dbReference type="Pfam" id="PF01757">
    <property type="entry name" value="Acyl_transf_3"/>
    <property type="match status" value="1"/>
</dbReference>
<evidence type="ECO:0000313" key="4">
    <source>
        <dbReference type="Proteomes" id="UP000760545"/>
    </source>
</evidence>
<name>A0ABX1D8M1_9FLAO</name>
<dbReference type="PANTHER" id="PTHR23028">
    <property type="entry name" value="ACETYLTRANSFERASE"/>
    <property type="match status" value="1"/>
</dbReference>
<reference evidence="3 4" key="1">
    <citation type="submission" date="2020-03" db="EMBL/GenBank/DDBJ databases">
        <title>Tamlana sp. nov, isolated from XXX.</title>
        <authorList>
            <person name="Cao W.R."/>
        </authorList>
    </citation>
    <scope>NUCLEOTIDE SEQUENCE [LARGE SCALE GENOMIC DNA]</scope>
    <source>
        <strain evidence="3 4">HST1-43</strain>
    </source>
</reference>